<dbReference type="Proteomes" id="UP001144372">
    <property type="component" value="Unassembled WGS sequence"/>
</dbReference>
<dbReference type="AlphaFoldDB" id="A0A9W6D3J8"/>
<sequence length="52" mass="6105">MNCTKEPAFINRSRELAALSDWIAERPENLLFIYGPKYVEMMAEMERSHFAP</sequence>
<keyword evidence="2" id="KW-1185">Reference proteome</keyword>
<proteinExistence type="predicted"/>
<organism evidence="1 2">
    <name type="scientific">Desulforhabdus amnigena</name>
    <dbReference type="NCBI Taxonomy" id="40218"/>
    <lineage>
        <taxon>Bacteria</taxon>
        <taxon>Pseudomonadati</taxon>
        <taxon>Thermodesulfobacteriota</taxon>
        <taxon>Syntrophobacteria</taxon>
        <taxon>Syntrophobacterales</taxon>
        <taxon>Syntrophobacteraceae</taxon>
        <taxon>Desulforhabdus</taxon>
    </lineage>
</organism>
<dbReference type="EMBL" id="BSDR01000001">
    <property type="protein sequence ID" value="GLI33535.1"/>
    <property type="molecule type" value="Genomic_DNA"/>
</dbReference>
<reference evidence="1" key="1">
    <citation type="submission" date="2022-12" db="EMBL/GenBank/DDBJ databases">
        <title>Reference genome sequencing for broad-spectrum identification of bacterial and archaeal isolates by mass spectrometry.</title>
        <authorList>
            <person name="Sekiguchi Y."/>
            <person name="Tourlousse D.M."/>
        </authorList>
    </citation>
    <scope>NUCLEOTIDE SEQUENCE</scope>
    <source>
        <strain evidence="1">ASRB1</strain>
    </source>
</reference>
<protein>
    <submittedName>
        <fullName evidence="1">Uncharacterized protein</fullName>
    </submittedName>
</protein>
<accession>A0A9W6D3J8</accession>
<evidence type="ECO:0000313" key="1">
    <source>
        <dbReference type="EMBL" id="GLI33535.1"/>
    </source>
</evidence>
<name>A0A9W6D3J8_9BACT</name>
<gene>
    <name evidence="1" type="ORF">DAMNIGENAA_09680</name>
</gene>
<dbReference type="RefSeq" id="WP_281792582.1">
    <property type="nucleotide sequence ID" value="NZ_BSDR01000001.1"/>
</dbReference>
<comment type="caution">
    <text evidence="1">The sequence shown here is derived from an EMBL/GenBank/DDBJ whole genome shotgun (WGS) entry which is preliminary data.</text>
</comment>
<evidence type="ECO:0000313" key="2">
    <source>
        <dbReference type="Proteomes" id="UP001144372"/>
    </source>
</evidence>